<dbReference type="GO" id="GO:0005886">
    <property type="term" value="C:plasma membrane"/>
    <property type="evidence" value="ECO:0007669"/>
    <property type="project" value="UniProtKB-SubCell"/>
</dbReference>
<comment type="subcellular location">
    <subcellularLocation>
        <location evidence="1">Cell inner membrane</location>
        <topology evidence="1">Multi-pass membrane protein</topology>
    </subcellularLocation>
</comment>
<evidence type="ECO:0000256" key="6">
    <source>
        <dbReference type="SAM" id="Phobius"/>
    </source>
</evidence>
<dbReference type="PANTHER" id="PTHR43702">
    <property type="entry name" value="L-FUCOSE-PROTON SYMPORTER"/>
    <property type="match status" value="1"/>
</dbReference>
<feature type="transmembrane region" description="Helical" evidence="6">
    <location>
        <begin position="169"/>
        <end position="186"/>
    </location>
</feature>
<evidence type="ECO:0000256" key="5">
    <source>
        <dbReference type="ARBA" id="ARBA00023136"/>
    </source>
</evidence>
<feature type="transmembrane region" description="Helical" evidence="6">
    <location>
        <begin position="12"/>
        <end position="32"/>
    </location>
</feature>
<feature type="transmembrane region" description="Helical" evidence="6">
    <location>
        <begin position="124"/>
        <end position="148"/>
    </location>
</feature>
<feature type="transmembrane region" description="Helical" evidence="6">
    <location>
        <begin position="85"/>
        <end position="104"/>
    </location>
</feature>
<dbReference type="InterPro" id="IPR050375">
    <property type="entry name" value="MFS_TsgA-like"/>
</dbReference>
<protein>
    <submittedName>
        <fullName evidence="7">Sugar MFS transporter</fullName>
    </submittedName>
</protein>
<evidence type="ECO:0000313" key="8">
    <source>
        <dbReference type="Proteomes" id="UP000576082"/>
    </source>
</evidence>
<dbReference type="AlphaFoldDB" id="A0A7X9RX95"/>
<organism evidence="7 8">
    <name type="scientific">Flammeovirga aprica JL-4</name>
    <dbReference type="NCBI Taxonomy" id="694437"/>
    <lineage>
        <taxon>Bacteria</taxon>
        <taxon>Pseudomonadati</taxon>
        <taxon>Bacteroidota</taxon>
        <taxon>Cytophagia</taxon>
        <taxon>Cytophagales</taxon>
        <taxon>Flammeovirgaceae</taxon>
        <taxon>Flammeovirga</taxon>
    </lineage>
</organism>
<dbReference type="InterPro" id="IPR036259">
    <property type="entry name" value="MFS_trans_sf"/>
</dbReference>
<feature type="transmembrane region" description="Helical" evidence="6">
    <location>
        <begin position="52"/>
        <end position="73"/>
    </location>
</feature>
<feature type="transmembrane region" description="Helical" evidence="6">
    <location>
        <begin position="198"/>
        <end position="216"/>
    </location>
</feature>
<dbReference type="GO" id="GO:0022857">
    <property type="term" value="F:transmembrane transporter activity"/>
    <property type="evidence" value="ECO:0007669"/>
    <property type="project" value="InterPro"/>
</dbReference>
<sequence length="433" mass="46042">MKDVQTKKNHTGPFLIMVALFFVVGFLTVVNQQFQVPLKGAFLGNAGEIKDALATMLTFAFFLGYPATSGIGAKWVENKGYKMTLVNGLIMLVFGLGIFELSAWSNSMLPSVSLAGGEVPLAFFVFLIGSFVVGCALAILQIVINPYLTACIVPGTTAVTRMSIGGSSNSTGTTLAPLFVTYIVFAGAEASDVQIGDIYIPLGALLAFVAVLAFIIPKLNLPNIGSQEEKEDAEPVKLDKSVWSFSHLKLGVVAIFMYVGVEVCVGANLGLYIEQLIEKGEFPDAVKLLWFDGKSVAILPAIYWFSMLVGRLCGSFLSKIAGTTQLLVTAGGATVLVIAGMLTANPWLLVAVGLLHSIMWGAIFALAIDKLGPYTSKGSGALMIGVVGGALMPLFQGILASSLGSWDMTWFLVIAGELYLVYYALVGYKHNLD</sequence>
<comment type="caution">
    <text evidence="7">The sequence shown here is derived from an EMBL/GenBank/DDBJ whole genome shotgun (WGS) entry which is preliminary data.</text>
</comment>
<evidence type="ECO:0000256" key="4">
    <source>
        <dbReference type="ARBA" id="ARBA00022989"/>
    </source>
</evidence>
<accession>A0A7X9RX95</accession>
<proteinExistence type="predicted"/>
<reference evidence="7 8" key="1">
    <citation type="submission" date="2020-04" db="EMBL/GenBank/DDBJ databases">
        <title>Flammeovirga sp. SR4, a novel species isolated from seawater.</title>
        <authorList>
            <person name="Wang X."/>
        </authorList>
    </citation>
    <scope>NUCLEOTIDE SEQUENCE [LARGE SCALE GENOMIC DNA]</scope>
    <source>
        <strain evidence="7 8">ATCC 23126</strain>
    </source>
</reference>
<keyword evidence="2" id="KW-1003">Cell membrane</keyword>
<gene>
    <name evidence="7" type="ORF">HHU12_20950</name>
</gene>
<keyword evidence="5 6" id="KW-0472">Membrane</keyword>
<dbReference type="Proteomes" id="UP000576082">
    <property type="component" value="Unassembled WGS sequence"/>
</dbReference>
<feature type="transmembrane region" description="Helical" evidence="6">
    <location>
        <begin position="250"/>
        <end position="273"/>
    </location>
</feature>
<dbReference type="Pfam" id="PF07690">
    <property type="entry name" value="MFS_1"/>
    <property type="match status" value="1"/>
</dbReference>
<evidence type="ECO:0000256" key="3">
    <source>
        <dbReference type="ARBA" id="ARBA00022692"/>
    </source>
</evidence>
<dbReference type="PANTHER" id="PTHR43702:SF3">
    <property type="entry name" value="PROTEIN TSGA"/>
    <property type="match status" value="1"/>
</dbReference>
<dbReference type="SUPFAM" id="SSF103473">
    <property type="entry name" value="MFS general substrate transporter"/>
    <property type="match status" value="1"/>
</dbReference>
<feature type="transmembrane region" description="Helical" evidence="6">
    <location>
        <begin position="409"/>
        <end position="428"/>
    </location>
</feature>
<keyword evidence="4 6" id="KW-1133">Transmembrane helix</keyword>
<dbReference type="EMBL" id="JABANE010000065">
    <property type="protein sequence ID" value="NME70457.1"/>
    <property type="molecule type" value="Genomic_DNA"/>
</dbReference>
<keyword evidence="3 6" id="KW-0812">Transmembrane</keyword>
<feature type="transmembrane region" description="Helical" evidence="6">
    <location>
        <begin position="293"/>
        <end position="314"/>
    </location>
</feature>
<feature type="transmembrane region" description="Helical" evidence="6">
    <location>
        <begin position="326"/>
        <end position="342"/>
    </location>
</feature>
<name>A0A7X9RX95_9BACT</name>
<feature type="transmembrane region" description="Helical" evidence="6">
    <location>
        <begin position="380"/>
        <end position="403"/>
    </location>
</feature>
<keyword evidence="8" id="KW-1185">Reference proteome</keyword>
<dbReference type="Gene3D" id="1.20.1250.20">
    <property type="entry name" value="MFS general substrate transporter like domains"/>
    <property type="match status" value="2"/>
</dbReference>
<evidence type="ECO:0000313" key="7">
    <source>
        <dbReference type="EMBL" id="NME70457.1"/>
    </source>
</evidence>
<evidence type="ECO:0000256" key="1">
    <source>
        <dbReference type="ARBA" id="ARBA00004429"/>
    </source>
</evidence>
<evidence type="ECO:0000256" key="2">
    <source>
        <dbReference type="ARBA" id="ARBA00022475"/>
    </source>
</evidence>
<dbReference type="InterPro" id="IPR011701">
    <property type="entry name" value="MFS"/>
</dbReference>
<feature type="transmembrane region" description="Helical" evidence="6">
    <location>
        <begin position="348"/>
        <end position="368"/>
    </location>
</feature>